<comment type="caution">
    <text evidence="1">The sequence shown here is derived from an EMBL/GenBank/DDBJ whole genome shotgun (WGS) entry which is preliminary data.</text>
</comment>
<dbReference type="EMBL" id="BMAW01074697">
    <property type="protein sequence ID" value="GFT93363.1"/>
    <property type="molecule type" value="Genomic_DNA"/>
</dbReference>
<accession>A0A8X6Q090</accession>
<keyword evidence="2" id="KW-1185">Reference proteome</keyword>
<proteinExistence type="predicted"/>
<gene>
    <name evidence="1" type="ORF">NPIL_191791</name>
</gene>
<dbReference type="AlphaFoldDB" id="A0A8X6Q090"/>
<organism evidence="1 2">
    <name type="scientific">Nephila pilipes</name>
    <name type="common">Giant wood spider</name>
    <name type="synonym">Nephila maculata</name>
    <dbReference type="NCBI Taxonomy" id="299642"/>
    <lineage>
        <taxon>Eukaryota</taxon>
        <taxon>Metazoa</taxon>
        <taxon>Ecdysozoa</taxon>
        <taxon>Arthropoda</taxon>
        <taxon>Chelicerata</taxon>
        <taxon>Arachnida</taxon>
        <taxon>Araneae</taxon>
        <taxon>Araneomorphae</taxon>
        <taxon>Entelegynae</taxon>
        <taxon>Araneoidea</taxon>
        <taxon>Nephilidae</taxon>
        <taxon>Nephila</taxon>
    </lineage>
</organism>
<dbReference type="Proteomes" id="UP000887013">
    <property type="component" value="Unassembled WGS sequence"/>
</dbReference>
<evidence type="ECO:0000313" key="1">
    <source>
        <dbReference type="EMBL" id="GFT93363.1"/>
    </source>
</evidence>
<name>A0A8X6Q090_NEPPI</name>
<reference evidence="1" key="1">
    <citation type="submission" date="2020-08" db="EMBL/GenBank/DDBJ databases">
        <title>Multicomponent nature underlies the extraordinary mechanical properties of spider dragline silk.</title>
        <authorList>
            <person name="Kono N."/>
            <person name="Nakamura H."/>
            <person name="Mori M."/>
            <person name="Yoshida Y."/>
            <person name="Ohtoshi R."/>
            <person name="Malay A.D."/>
            <person name="Moran D.A.P."/>
            <person name="Tomita M."/>
            <person name="Numata K."/>
            <person name="Arakawa K."/>
        </authorList>
    </citation>
    <scope>NUCLEOTIDE SEQUENCE</scope>
</reference>
<sequence length="154" mass="17486">MSSSMFSGAKLCITFNKKESHLSLSYKSLRSKFKRDELEWAKCWITLSLKALYTSTTEGFLIIFLTHDRTFELKAATPARNLIDSLVIATNYNKLRFDLVKPKFKIFSQNGGALNATREMDSPWLGSGRSASSELNLFTIQLNVCRSEDFEVPI</sequence>
<protein>
    <submittedName>
        <fullName evidence="1">Uncharacterized protein</fullName>
    </submittedName>
</protein>
<evidence type="ECO:0000313" key="2">
    <source>
        <dbReference type="Proteomes" id="UP000887013"/>
    </source>
</evidence>